<protein>
    <submittedName>
        <fullName evidence="2">Uncharacterized protein</fullName>
    </submittedName>
</protein>
<proteinExistence type="predicted"/>
<reference evidence="2 3" key="1">
    <citation type="submission" date="2017-10" db="EMBL/GenBank/DDBJ databases">
        <title>Comparative genomics between pathogenic Norcardia.</title>
        <authorList>
            <person name="Zeng L."/>
        </authorList>
    </citation>
    <scope>NUCLEOTIDE SEQUENCE [LARGE SCALE GENOMIC DNA]</scope>
    <source>
        <strain evidence="2 3">NC_YFY_NT001</strain>
    </source>
</reference>
<dbReference type="EMBL" id="CP023778">
    <property type="protein sequence ID" value="ATL69232.1"/>
    <property type="molecule type" value="Genomic_DNA"/>
</dbReference>
<organism evidence="2 3">
    <name type="scientific">Nocardia terpenica</name>
    <dbReference type="NCBI Taxonomy" id="455432"/>
    <lineage>
        <taxon>Bacteria</taxon>
        <taxon>Bacillati</taxon>
        <taxon>Actinomycetota</taxon>
        <taxon>Actinomycetes</taxon>
        <taxon>Mycobacteriales</taxon>
        <taxon>Nocardiaceae</taxon>
        <taxon>Nocardia</taxon>
    </lineage>
</organism>
<name>A0A291RPY6_9NOCA</name>
<evidence type="ECO:0000256" key="1">
    <source>
        <dbReference type="SAM" id="MobiDB-lite"/>
    </source>
</evidence>
<dbReference type="AlphaFoldDB" id="A0A291RPY6"/>
<evidence type="ECO:0000313" key="3">
    <source>
        <dbReference type="Proteomes" id="UP000221961"/>
    </source>
</evidence>
<sequence>MALRASVLRRPPYGPIGGLPGVERIDQDMPNHTREIEVFDAKTGAHLGTGNLADQPSTETRRAVRRARDRKARQLRSDLAAAERARHVRYAAVTTRNRRSGRDTTVTTVEGGRVLAEDQADDLARYARARA</sequence>
<evidence type="ECO:0000313" key="2">
    <source>
        <dbReference type="EMBL" id="ATL69232.1"/>
    </source>
</evidence>
<feature type="region of interest" description="Disordered" evidence="1">
    <location>
        <begin position="1"/>
        <end position="30"/>
    </location>
</feature>
<feature type="region of interest" description="Disordered" evidence="1">
    <location>
        <begin position="44"/>
        <end position="80"/>
    </location>
</feature>
<dbReference type="Proteomes" id="UP000221961">
    <property type="component" value="Chromosome"/>
</dbReference>
<gene>
    <name evidence="2" type="ORF">CRH09_26695</name>
</gene>
<feature type="compositionally biased region" description="Basic residues" evidence="1">
    <location>
        <begin position="63"/>
        <end position="74"/>
    </location>
</feature>
<dbReference type="KEGG" id="ntp:CRH09_26695"/>
<accession>A0A291RPY6</accession>